<evidence type="ECO:0000256" key="1">
    <source>
        <dbReference type="SAM" id="MobiDB-lite"/>
    </source>
</evidence>
<reference evidence="2" key="1">
    <citation type="submission" date="2020-03" db="EMBL/GenBank/DDBJ databases">
        <title>The deep terrestrial virosphere.</title>
        <authorList>
            <person name="Holmfeldt K."/>
            <person name="Nilsson E."/>
            <person name="Simone D."/>
            <person name="Lopez-Fernandez M."/>
            <person name="Wu X."/>
            <person name="de Brujin I."/>
            <person name="Lundin D."/>
            <person name="Andersson A."/>
            <person name="Bertilsson S."/>
            <person name="Dopson M."/>
        </authorList>
    </citation>
    <scope>NUCLEOTIDE SEQUENCE</scope>
    <source>
        <strain evidence="2">TM448B00894</strain>
    </source>
</reference>
<accession>A0A6M3XIB2</accession>
<feature type="region of interest" description="Disordered" evidence="1">
    <location>
        <begin position="295"/>
        <end position="329"/>
    </location>
</feature>
<organism evidence="2">
    <name type="scientific">viral metagenome</name>
    <dbReference type="NCBI Taxonomy" id="1070528"/>
    <lineage>
        <taxon>unclassified sequences</taxon>
        <taxon>metagenomes</taxon>
        <taxon>organismal metagenomes</taxon>
    </lineage>
</organism>
<feature type="region of interest" description="Disordered" evidence="1">
    <location>
        <begin position="55"/>
        <end position="75"/>
    </location>
</feature>
<feature type="compositionally biased region" description="Basic and acidic residues" evidence="1">
    <location>
        <begin position="62"/>
        <end position="75"/>
    </location>
</feature>
<evidence type="ECO:0008006" key="3">
    <source>
        <dbReference type="Google" id="ProtNLM"/>
    </source>
</evidence>
<protein>
    <recommendedName>
        <fullName evidence="3">Capsid assembly protein</fullName>
    </recommendedName>
</protein>
<dbReference type="EMBL" id="MT144670">
    <property type="protein sequence ID" value="QJH97017.1"/>
    <property type="molecule type" value="Genomic_DNA"/>
</dbReference>
<dbReference type="AlphaFoldDB" id="A0A6M3XIB2"/>
<proteinExistence type="predicted"/>
<sequence length="329" mass="37046">MTVENKEASTIAEVFSSTDEELGIEPVVKEEKIVEVDDTTVVDETQKGEVEKIETGSETVVETDKVESETEVTEKTWTDLGLPQYEGLSRAEVAERVKSTNRNYGEATNTVGELRKKLNTVINDTVKPSESKETKKSIIEAMPNLSASQTEEFNDIYAESPVKAIMQFGGESVIKQMVQEELKTRVPQDLEKIVSARTEQVQYEAFKAQHNLTDDSPEIVWMRTVDTEYLAGQNRSYGDLFKLCQAKKNKEEGFDQIYGLMKKHPTMSFDEAKTFIPKKQVQIVDKTKIAKDVNKLKNANHASQTTKVTDDNMETPGSVQEAFEKHNDS</sequence>
<name>A0A6M3XIB2_9ZZZZ</name>
<evidence type="ECO:0000313" key="2">
    <source>
        <dbReference type="EMBL" id="QJH97017.1"/>
    </source>
</evidence>
<gene>
    <name evidence="2" type="ORF">TM448B00894_0013</name>
</gene>